<keyword evidence="4 5" id="KW-0067">ATP-binding</keyword>
<accession>A0A432MNP1</accession>
<evidence type="ECO:0000256" key="1">
    <source>
        <dbReference type="ARBA" id="ARBA00022679"/>
    </source>
</evidence>
<keyword evidence="7" id="KW-0812">Transmembrane</keyword>
<dbReference type="SMART" id="SM00220">
    <property type="entry name" value="S_TKc"/>
    <property type="match status" value="1"/>
</dbReference>
<keyword evidence="1" id="KW-0808">Transferase</keyword>
<dbReference type="GO" id="GO:0004674">
    <property type="term" value="F:protein serine/threonine kinase activity"/>
    <property type="evidence" value="ECO:0007669"/>
    <property type="project" value="UniProtKB-KW"/>
</dbReference>
<sequence>MDETSSDCRFEPLSSLFNRVSEACERFRSRWEAGERPALEQYLHLADEPERRALFSNLLDLELELRRSAGERPSVADYQDRFPDLLDLILLLFGDGSSSTGPEPTPATTAGNLPWADASPADFDQFELIEEIGRGGMGVVYRARQSGLDREVAVKLLLPAVGADPARLKRFINEARIASRLTDSLILPVYDVREIGGNPALIMPLVDGSDLGRLVSGTASEVENGGLPLPRLLAILDQVVDAVATLHDRGVLHRDLKPSNVLVDRRDRVLLSDFGLARLGLDSDLTSPGMSLGTPGYMSPEQWDGSPDLDGRSDVFGLAATLYASLTGKLPFGRQRPSGDGPFPPSPSSIAPRVPEALDPVLLKALDPDRSRRHESARAFREDWRRARAGLPPADPPPAPSPASAPSDGRDGRRRERRRWHRALRTAIVAVGLVVLVVAAFWIVDRLNRPTTVAESPLPAPDPAPAWTIEVRLQTDPPADRAVFVPIDPETGVIRVDRAVWDEPRGGAPARAALTPGEYIVEVAAGDRFHEVRRRVPNRQEFEDRIVRPYRIDWWGKNDDGSIFWQPVVIPGPEVTDGMARFDGSDRFRMGQDGLGTFSTPHEVAVGPFFLDTTEVTLEDVRAVLRFHRLSDRCVPDGLREVDPVCCINLYQAMQYAEIVG</sequence>
<dbReference type="PANTHER" id="PTHR43289">
    <property type="entry name" value="MITOGEN-ACTIVATED PROTEIN KINASE KINASE KINASE 20-RELATED"/>
    <property type="match status" value="1"/>
</dbReference>
<evidence type="ECO:0000259" key="8">
    <source>
        <dbReference type="PROSITE" id="PS50011"/>
    </source>
</evidence>
<evidence type="ECO:0000256" key="4">
    <source>
        <dbReference type="ARBA" id="ARBA00022840"/>
    </source>
</evidence>
<dbReference type="GO" id="GO:0005524">
    <property type="term" value="F:ATP binding"/>
    <property type="evidence" value="ECO:0007669"/>
    <property type="project" value="UniProtKB-UniRule"/>
</dbReference>
<dbReference type="CDD" id="cd14014">
    <property type="entry name" value="STKc_PknB_like"/>
    <property type="match status" value="1"/>
</dbReference>
<evidence type="ECO:0000313" key="10">
    <source>
        <dbReference type="Proteomes" id="UP000280296"/>
    </source>
</evidence>
<dbReference type="InterPro" id="IPR011009">
    <property type="entry name" value="Kinase-like_dom_sf"/>
</dbReference>
<feature type="domain" description="Protein kinase" evidence="8">
    <location>
        <begin position="126"/>
        <end position="385"/>
    </location>
</feature>
<reference evidence="9 10" key="1">
    <citation type="submission" date="2018-12" db="EMBL/GenBank/DDBJ databases">
        <authorList>
            <person name="Toschakov S.V."/>
        </authorList>
    </citation>
    <scope>NUCLEOTIDE SEQUENCE [LARGE SCALE GENOMIC DNA]</scope>
    <source>
        <strain evidence="9 10">GM2012</strain>
    </source>
</reference>
<evidence type="ECO:0000256" key="2">
    <source>
        <dbReference type="ARBA" id="ARBA00022741"/>
    </source>
</evidence>
<feature type="compositionally biased region" description="Pro residues" evidence="6">
    <location>
        <begin position="393"/>
        <end position="403"/>
    </location>
</feature>
<evidence type="ECO:0000256" key="5">
    <source>
        <dbReference type="PROSITE-ProRule" id="PRU10141"/>
    </source>
</evidence>
<dbReference type="OrthoDB" id="6111975at2"/>
<dbReference type="Gene3D" id="1.10.510.10">
    <property type="entry name" value="Transferase(Phosphotransferase) domain 1"/>
    <property type="match status" value="1"/>
</dbReference>
<dbReference type="PANTHER" id="PTHR43289:SF6">
    <property type="entry name" value="SERINE_THREONINE-PROTEIN KINASE NEKL-3"/>
    <property type="match status" value="1"/>
</dbReference>
<proteinExistence type="predicted"/>
<dbReference type="Gene3D" id="3.30.200.20">
    <property type="entry name" value="Phosphorylase Kinase, domain 1"/>
    <property type="match status" value="1"/>
</dbReference>
<dbReference type="InterPro" id="IPR008271">
    <property type="entry name" value="Ser/Thr_kinase_AS"/>
</dbReference>
<protein>
    <submittedName>
        <fullName evidence="9">Serine/threonine protein kinase</fullName>
    </submittedName>
</protein>
<keyword evidence="7" id="KW-1133">Transmembrane helix</keyword>
<feature type="transmembrane region" description="Helical" evidence="7">
    <location>
        <begin position="423"/>
        <end position="444"/>
    </location>
</feature>
<feature type="region of interest" description="Disordered" evidence="6">
    <location>
        <begin position="388"/>
        <end position="417"/>
    </location>
</feature>
<dbReference type="InterPro" id="IPR016187">
    <property type="entry name" value="CTDL_fold"/>
</dbReference>
<feature type="binding site" evidence="5">
    <location>
        <position position="155"/>
    </location>
    <ligand>
        <name>ATP</name>
        <dbReference type="ChEBI" id="CHEBI:30616"/>
    </ligand>
</feature>
<keyword evidence="9" id="KW-0723">Serine/threonine-protein kinase</keyword>
<dbReference type="PROSITE" id="PS00108">
    <property type="entry name" value="PROTEIN_KINASE_ST"/>
    <property type="match status" value="1"/>
</dbReference>
<feature type="region of interest" description="Disordered" evidence="6">
    <location>
        <begin position="329"/>
        <end position="353"/>
    </location>
</feature>
<dbReference type="InterPro" id="IPR000719">
    <property type="entry name" value="Prot_kinase_dom"/>
</dbReference>
<dbReference type="InterPro" id="IPR017441">
    <property type="entry name" value="Protein_kinase_ATP_BS"/>
</dbReference>
<dbReference type="SUPFAM" id="SSF56112">
    <property type="entry name" value="Protein kinase-like (PK-like)"/>
    <property type="match status" value="1"/>
</dbReference>
<dbReference type="PROSITE" id="PS50011">
    <property type="entry name" value="PROTEIN_KINASE_DOM"/>
    <property type="match status" value="1"/>
</dbReference>
<organism evidence="9 10">
    <name type="scientific">Tautonia sociabilis</name>
    <dbReference type="NCBI Taxonomy" id="2080755"/>
    <lineage>
        <taxon>Bacteria</taxon>
        <taxon>Pseudomonadati</taxon>
        <taxon>Planctomycetota</taxon>
        <taxon>Planctomycetia</taxon>
        <taxon>Isosphaerales</taxon>
        <taxon>Isosphaeraceae</taxon>
        <taxon>Tautonia</taxon>
    </lineage>
</organism>
<evidence type="ECO:0000313" key="9">
    <source>
        <dbReference type="EMBL" id="RUL89054.1"/>
    </source>
</evidence>
<keyword evidence="2 5" id="KW-0547">Nucleotide-binding</keyword>
<comment type="caution">
    <text evidence="9">The sequence shown here is derived from an EMBL/GenBank/DDBJ whole genome shotgun (WGS) entry which is preliminary data.</text>
</comment>
<dbReference type="SUPFAM" id="SSF56436">
    <property type="entry name" value="C-type lectin-like"/>
    <property type="match status" value="1"/>
</dbReference>
<gene>
    <name evidence="9" type="ORF">TsocGM_04155</name>
</gene>
<evidence type="ECO:0000256" key="7">
    <source>
        <dbReference type="SAM" id="Phobius"/>
    </source>
</evidence>
<keyword evidence="7" id="KW-0472">Membrane</keyword>
<dbReference type="RefSeq" id="WP_126724048.1">
    <property type="nucleotide sequence ID" value="NZ_RYZH01000005.1"/>
</dbReference>
<evidence type="ECO:0000256" key="3">
    <source>
        <dbReference type="ARBA" id="ARBA00022777"/>
    </source>
</evidence>
<dbReference type="Proteomes" id="UP000280296">
    <property type="component" value="Unassembled WGS sequence"/>
</dbReference>
<dbReference type="EMBL" id="RYZH01000005">
    <property type="protein sequence ID" value="RUL89054.1"/>
    <property type="molecule type" value="Genomic_DNA"/>
</dbReference>
<reference evidence="9 10" key="2">
    <citation type="submission" date="2019-01" db="EMBL/GenBank/DDBJ databases">
        <title>Tautonia sociabilis, a novel thermotolerant planctomycete of Isosphaeraceae family, isolated from a 4000 m deep subterranean habitat.</title>
        <authorList>
            <person name="Kovaleva O.L."/>
            <person name="Elcheninov A.G."/>
            <person name="Van Heerden E."/>
            <person name="Toshchakov S.V."/>
            <person name="Novikov A."/>
            <person name="Bonch-Osmolovskaya E.A."/>
            <person name="Kublanov I.V."/>
        </authorList>
    </citation>
    <scope>NUCLEOTIDE SEQUENCE [LARGE SCALE GENOMIC DNA]</scope>
    <source>
        <strain evidence="9 10">GM2012</strain>
    </source>
</reference>
<keyword evidence="3 9" id="KW-0418">Kinase</keyword>
<evidence type="ECO:0000256" key="6">
    <source>
        <dbReference type="SAM" id="MobiDB-lite"/>
    </source>
</evidence>
<dbReference type="PROSITE" id="PS00107">
    <property type="entry name" value="PROTEIN_KINASE_ATP"/>
    <property type="match status" value="1"/>
</dbReference>
<keyword evidence="10" id="KW-1185">Reference proteome</keyword>
<name>A0A432MNP1_9BACT</name>
<dbReference type="AlphaFoldDB" id="A0A432MNP1"/>
<dbReference type="Pfam" id="PF00069">
    <property type="entry name" value="Pkinase"/>
    <property type="match status" value="1"/>
</dbReference>